<dbReference type="GO" id="GO:0008320">
    <property type="term" value="F:protein transmembrane transporter activity"/>
    <property type="evidence" value="ECO:0007669"/>
    <property type="project" value="InterPro"/>
</dbReference>
<evidence type="ECO:0000256" key="1">
    <source>
        <dbReference type="ARBA" id="ARBA00004167"/>
    </source>
</evidence>
<evidence type="ECO:0000313" key="11">
    <source>
        <dbReference type="EMBL" id="CAB4834237.1"/>
    </source>
</evidence>
<evidence type="ECO:0000256" key="8">
    <source>
        <dbReference type="ARBA" id="ARBA00023136"/>
    </source>
</evidence>
<evidence type="ECO:0000313" key="10">
    <source>
        <dbReference type="EMBL" id="CAB4734253.1"/>
    </source>
</evidence>
<reference evidence="11" key="1">
    <citation type="submission" date="2020-05" db="EMBL/GenBank/DDBJ databases">
        <authorList>
            <person name="Chiriac C."/>
            <person name="Salcher M."/>
            <person name="Ghai R."/>
            <person name="Kavagutti S V."/>
        </authorList>
    </citation>
    <scope>NUCLEOTIDE SEQUENCE</scope>
</reference>
<feature type="region of interest" description="Disordered" evidence="9">
    <location>
        <begin position="90"/>
        <end position="176"/>
    </location>
</feature>
<dbReference type="GO" id="GO:0016020">
    <property type="term" value="C:membrane"/>
    <property type="evidence" value="ECO:0007669"/>
    <property type="project" value="UniProtKB-SubCell"/>
</dbReference>
<keyword evidence="2" id="KW-0813">Transport</keyword>
<comment type="subcellular location">
    <subcellularLocation>
        <location evidence="1">Membrane</location>
        <topology evidence="1">Single-pass membrane protein</topology>
    </subcellularLocation>
</comment>
<dbReference type="InterPro" id="IPR003369">
    <property type="entry name" value="TatA/B/E"/>
</dbReference>
<dbReference type="PANTHER" id="PTHR33162:SF1">
    <property type="entry name" value="SEC-INDEPENDENT PROTEIN TRANSLOCASE PROTEIN TATA, CHLOROPLASTIC"/>
    <property type="match status" value="1"/>
</dbReference>
<evidence type="ECO:0000256" key="7">
    <source>
        <dbReference type="ARBA" id="ARBA00023010"/>
    </source>
</evidence>
<dbReference type="PANTHER" id="PTHR33162">
    <property type="entry name" value="SEC-INDEPENDENT PROTEIN TRANSLOCASE PROTEIN TATA, CHLOROPLASTIC"/>
    <property type="match status" value="1"/>
</dbReference>
<keyword evidence="6" id="KW-1133">Transmembrane helix</keyword>
<keyword evidence="4" id="KW-0812">Transmembrane</keyword>
<evidence type="ECO:0000256" key="4">
    <source>
        <dbReference type="ARBA" id="ARBA00022692"/>
    </source>
</evidence>
<keyword evidence="7" id="KW-0811">Translocation</keyword>
<dbReference type="EMBL" id="CAFABA010000091">
    <property type="protein sequence ID" value="CAB4834237.1"/>
    <property type="molecule type" value="Genomic_DNA"/>
</dbReference>
<dbReference type="InterPro" id="IPR018448">
    <property type="entry name" value="TatB"/>
</dbReference>
<dbReference type="Pfam" id="PF02416">
    <property type="entry name" value="TatA_B_E"/>
    <property type="match status" value="1"/>
</dbReference>
<accession>A0A6J7AN32</accession>
<gene>
    <name evidence="10" type="ORF">UFOPK2754_00700</name>
    <name evidence="11" type="ORF">UFOPK3139_02022</name>
    <name evidence="12" type="ORF">UFOPK3543_00805</name>
    <name evidence="13" type="ORF">UFOPK3967_02949</name>
</gene>
<evidence type="ECO:0000256" key="9">
    <source>
        <dbReference type="SAM" id="MobiDB-lite"/>
    </source>
</evidence>
<dbReference type="GO" id="GO:0043953">
    <property type="term" value="P:protein transport by the Tat complex"/>
    <property type="evidence" value="ECO:0007669"/>
    <property type="project" value="InterPro"/>
</dbReference>
<proteinExistence type="predicted"/>
<sequence>MGNIGGGEILVILLVALIVLGPDKLPEVARQVGKVVGEMRKISTGFQREIQDAMRVPDDPQPVASVPPVEPADAFLPTEPAAISDVELADAAMLGEHQTSDSPAGTSESGDVVAPTTAADPIAMTETADTFLPTEPTAPTERIPTDAPPATMSYADVVTPPEAPPLPSDAALGGDR</sequence>
<keyword evidence="8" id="KW-0472">Membrane</keyword>
<organism evidence="11">
    <name type="scientific">freshwater metagenome</name>
    <dbReference type="NCBI Taxonomy" id="449393"/>
    <lineage>
        <taxon>unclassified sequences</taxon>
        <taxon>metagenomes</taxon>
        <taxon>ecological metagenomes</taxon>
    </lineage>
</organism>
<evidence type="ECO:0000313" key="13">
    <source>
        <dbReference type="EMBL" id="CAB5024254.1"/>
    </source>
</evidence>
<dbReference type="Gene3D" id="1.20.5.3310">
    <property type="match status" value="1"/>
</dbReference>
<evidence type="ECO:0000313" key="12">
    <source>
        <dbReference type="EMBL" id="CAB4899919.1"/>
    </source>
</evidence>
<dbReference type="EMBL" id="CAFBMH010000019">
    <property type="protein sequence ID" value="CAB4899919.1"/>
    <property type="molecule type" value="Genomic_DNA"/>
</dbReference>
<protein>
    <submittedName>
        <fullName evidence="11">Unannotated protein</fullName>
    </submittedName>
</protein>
<dbReference type="EMBL" id="CAEZYR010000017">
    <property type="protein sequence ID" value="CAB4734253.1"/>
    <property type="molecule type" value="Genomic_DNA"/>
</dbReference>
<evidence type="ECO:0000256" key="2">
    <source>
        <dbReference type="ARBA" id="ARBA00022448"/>
    </source>
</evidence>
<dbReference type="PRINTS" id="PR01506">
    <property type="entry name" value="TATBPROTEIN"/>
</dbReference>
<keyword evidence="5" id="KW-0653">Protein transport</keyword>
<evidence type="ECO:0000256" key="5">
    <source>
        <dbReference type="ARBA" id="ARBA00022927"/>
    </source>
</evidence>
<evidence type="ECO:0000256" key="6">
    <source>
        <dbReference type="ARBA" id="ARBA00022989"/>
    </source>
</evidence>
<feature type="compositionally biased region" description="Polar residues" evidence="9">
    <location>
        <begin position="100"/>
        <end position="109"/>
    </location>
</feature>
<dbReference type="NCBIfam" id="TIGR01410">
    <property type="entry name" value="tatB"/>
    <property type="match status" value="1"/>
</dbReference>
<dbReference type="EMBL" id="CAFBOS010000276">
    <property type="protein sequence ID" value="CAB5024254.1"/>
    <property type="molecule type" value="Genomic_DNA"/>
</dbReference>
<keyword evidence="3" id="KW-1003">Cell membrane</keyword>
<dbReference type="AlphaFoldDB" id="A0A6J7AN32"/>
<name>A0A6J7AN32_9ZZZZ</name>
<evidence type="ECO:0000256" key="3">
    <source>
        <dbReference type="ARBA" id="ARBA00022475"/>
    </source>
</evidence>